<dbReference type="EMBL" id="JANJYI010000002">
    <property type="protein sequence ID" value="KAK2658381.1"/>
    <property type="molecule type" value="Genomic_DNA"/>
</dbReference>
<evidence type="ECO:0000313" key="2">
    <source>
        <dbReference type="EMBL" id="KAK2658381.1"/>
    </source>
</evidence>
<gene>
    <name evidence="2" type="ORF">Ddye_004914</name>
</gene>
<dbReference type="AlphaFoldDB" id="A0AAD9XF60"/>
<keyword evidence="3" id="KW-1185">Reference proteome</keyword>
<feature type="compositionally biased region" description="Acidic residues" evidence="1">
    <location>
        <begin position="77"/>
        <end position="86"/>
    </location>
</feature>
<sequence>MAPRKRKSEAAAAKTDTPPSMRVTRSASRRAGGLNSVSELVMARSPVTKARSTKSQVKTGSDDVEKTTEEEPVLKEEEAEVVQEEAEVVKEEPEVVREAEVEETDGAGSKTNKERCD</sequence>
<evidence type="ECO:0000313" key="3">
    <source>
        <dbReference type="Proteomes" id="UP001280121"/>
    </source>
</evidence>
<organism evidence="2 3">
    <name type="scientific">Dipteronia dyeriana</name>
    <dbReference type="NCBI Taxonomy" id="168575"/>
    <lineage>
        <taxon>Eukaryota</taxon>
        <taxon>Viridiplantae</taxon>
        <taxon>Streptophyta</taxon>
        <taxon>Embryophyta</taxon>
        <taxon>Tracheophyta</taxon>
        <taxon>Spermatophyta</taxon>
        <taxon>Magnoliopsida</taxon>
        <taxon>eudicotyledons</taxon>
        <taxon>Gunneridae</taxon>
        <taxon>Pentapetalae</taxon>
        <taxon>rosids</taxon>
        <taxon>malvids</taxon>
        <taxon>Sapindales</taxon>
        <taxon>Sapindaceae</taxon>
        <taxon>Hippocastanoideae</taxon>
        <taxon>Acereae</taxon>
        <taxon>Dipteronia</taxon>
    </lineage>
</organism>
<reference evidence="2" key="1">
    <citation type="journal article" date="2023" name="Plant J.">
        <title>Genome sequences and population genomics provide insights into the demographic history, inbreeding, and mutation load of two 'living fossil' tree species of Dipteronia.</title>
        <authorList>
            <person name="Feng Y."/>
            <person name="Comes H.P."/>
            <person name="Chen J."/>
            <person name="Zhu S."/>
            <person name="Lu R."/>
            <person name="Zhang X."/>
            <person name="Li P."/>
            <person name="Qiu J."/>
            <person name="Olsen K.M."/>
            <person name="Qiu Y."/>
        </authorList>
    </citation>
    <scope>NUCLEOTIDE SEQUENCE</scope>
    <source>
        <strain evidence="2">KIB01</strain>
    </source>
</reference>
<evidence type="ECO:0000256" key="1">
    <source>
        <dbReference type="SAM" id="MobiDB-lite"/>
    </source>
</evidence>
<protein>
    <submittedName>
        <fullName evidence="2">Uncharacterized protein</fullName>
    </submittedName>
</protein>
<name>A0AAD9XF60_9ROSI</name>
<dbReference type="Proteomes" id="UP001280121">
    <property type="component" value="Unassembled WGS sequence"/>
</dbReference>
<proteinExistence type="predicted"/>
<feature type="compositionally biased region" description="Basic and acidic residues" evidence="1">
    <location>
        <begin position="87"/>
        <end position="99"/>
    </location>
</feature>
<feature type="region of interest" description="Disordered" evidence="1">
    <location>
        <begin position="1"/>
        <end position="117"/>
    </location>
</feature>
<comment type="caution">
    <text evidence="2">The sequence shown here is derived from an EMBL/GenBank/DDBJ whole genome shotgun (WGS) entry which is preliminary data.</text>
</comment>
<feature type="compositionally biased region" description="Basic and acidic residues" evidence="1">
    <location>
        <begin position="60"/>
        <end position="76"/>
    </location>
</feature>
<accession>A0AAD9XF60</accession>